<evidence type="ECO:0000256" key="3">
    <source>
        <dbReference type="PROSITE-ProRule" id="PRU00221"/>
    </source>
</evidence>
<feature type="repeat" description="WD" evidence="3">
    <location>
        <begin position="363"/>
        <end position="405"/>
    </location>
</feature>
<feature type="region of interest" description="Disordered" evidence="4">
    <location>
        <begin position="1"/>
        <end position="182"/>
    </location>
</feature>
<name>A0A317WHU8_9EURO</name>
<dbReference type="Pfam" id="PF00400">
    <property type="entry name" value="WD40"/>
    <property type="match status" value="3"/>
</dbReference>
<dbReference type="InterPro" id="IPR045159">
    <property type="entry name" value="DCAF7-like"/>
</dbReference>
<protein>
    <submittedName>
        <fullName evidence="5">WD repeat protein</fullName>
    </submittedName>
</protein>
<dbReference type="PROSITE" id="PS00678">
    <property type="entry name" value="WD_REPEATS_1"/>
    <property type="match status" value="2"/>
</dbReference>
<sequence>MSNPAQSFEPSRRATTYGRPEELHIPSGAPNLQRQSMSHEYPASHDNHVPSINLHPSAAPPSQYSGGNAGAGGVLPGALQSGNVNRPPAVSVNTAPSAIPTLPQLTTTMQPPLSSGPLQAQPQLQQQQQSTNARSSMVNSHGHSRSSPAGFEQPKYRQPGGSPNAAYPPQTPQGTKYSPLGLADIRPAGDLLSEVIANTSNPSVQPYNGDNQVPTNSNYIAPWPIYAVDWCKWPTTGSSSSFGGKIAMGSYLEDNHNYIQIIETHWTQPDPDTPDAATGEIKLEYVKTAEATHSYPVTRILWEPPSSQKQSTDLLATSGDHLRLWSLPAVQPLQSSNSITRSVTQSTPTAKLSPLALLSNSKSPEHTAPITSLDWNTISPSLIITSSIDTTCTIWDIPTLTAKTQLIAHDKEVYDVRFCANSVDVFVSCGADGSVRMFDLRSLEHSTIIYEPTEKNEKIISPPPGNGSPSAPQSAWPPPLLRIAASPHDSHLLATFSQDSNIVRVLDVRQPGQALLELKGHSSALNCVEWSPNRRGVLASGADDCCVLLWDLINQHNAAPVPPAAHPPGAPSTTSERGPAAVWQCDYEVSNISWSPQGGTTLAGHPRDWLGVCGGRGLWGVAL</sequence>
<reference evidence="5 6" key="1">
    <citation type="submission" date="2016-12" db="EMBL/GenBank/DDBJ databases">
        <title>The genomes of Aspergillus section Nigri reveals drivers in fungal speciation.</title>
        <authorList>
            <consortium name="DOE Joint Genome Institute"/>
            <person name="Vesth T.C."/>
            <person name="Nybo J."/>
            <person name="Theobald S."/>
            <person name="Brandl J."/>
            <person name="Frisvad J.C."/>
            <person name="Nielsen K.F."/>
            <person name="Lyhne E.K."/>
            <person name="Kogle M.E."/>
            <person name="Kuo A."/>
            <person name="Riley R."/>
            <person name="Clum A."/>
            <person name="Nolan M."/>
            <person name="Lipzen A."/>
            <person name="Salamov A."/>
            <person name="Henrissat B."/>
            <person name="Wiebenga A."/>
            <person name="De Vries R.P."/>
            <person name="Grigoriev I.V."/>
            <person name="Mortensen U.H."/>
            <person name="Andersen M.R."/>
            <person name="Baker S.E."/>
        </authorList>
    </citation>
    <scope>NUCLEOTIDE SEQUENCE [LARGE SCALE GENOMIC DNA]</scope>
    <source>
        <strain evidence="5 6">CBS 117.55</strain>
    </source>
</reference>
<feature type="repeat" description="WD" evidence="3">
    <location>
        <begin position="406"/>
        <end position="448"/>
    </location>
</feature>
<feature type="repeat" description="WD" evidence="3">
    <location>
        <begin position="518"/>
        <end position="552"/>
    </location>
</feature>
<dbReference type="FunFam" id="2.130.10.10:FF:000561">
    <property type="entry name" value="Putative WD repeat protein"/>
    <property type="match status" value="1"/>
</dbReference>
<dbReference type="GeneID" id="37063237"/>
<evidence type="ECO:0000256" key="4">
    <source>
        <dbReference type="SAM" id="MobiDB-lite"/>
    </source>
</evidence>
<gene>
    <name evidence="5" type="ORF">BO70DRAFT_333991</name>
</gene>
<feature type="compositionally biased region" description="Polar residues" evidence="4">
    <location>
        <begin position="131"/>
        <end position="147"/>
    </location>
</feature>
<dbReference type="SUPFAM" id="SSF50978">
    <property type="entry name" value="WD40 repeat-like"/>
    <property type="match status" value="1"/>
</dbReference>
<evidence type="ECO:0000313" key="6">
    <source>
        <dbReference type="Proteomes" id="UP000247233"/>
    </source>
</evidence>
<proteinExistence type="predicted"/>
<evidence type="ECO:0000256" key="1">
    <source>
        <dbReference type="ARBA" id="ARBA00022574"/>
    </source>
</evidence>
<keyword evidence="6" id="KW-1185">Reference proteome</keyword>
<comment type="caution">
    <text evidence="5">The sequence shown here is derived from an EMBL/GenBank/DDBJ whole genome shotgun (WGS) entry which is preliminary data.</text>
</comment>
<dbReference type="STRING" id="1448321.A0A317WHU8"/>
<feature type="compositionally biased region" description="Low complexity" evidence="4">
    <location>
        <begin position="100"/>
        <end position="130"/>
    </location>
</feature>
<dbReference type="InterPro" id="IPR001680">
    <property type="entry name" value="WD40_rpt"/>
</dbReference>
<dbReference type="Proteomes" id="UP000247233">
    <property type="component" value="Unassembled WGS sequence"/>
</dbReference>
<dbReference type="InterPro" id="IPR015943">
    <property type="entry name" value="WD40/YVTN_repeat-like_dom_sf"/>
</dbReference>
<feature type="region of interest" description="Disordered" evidence="4">
    <location>
        <begin position="456"/>
        <end position="477"/>
    </location>
</feature>
<dbReference type="PROSITE" id="PS50082">
    <property type="entry name" value="WD_REPEATS_2"/>
    <property type="match status" value="3"/>
</dbReference>
<organism evidence="5 6">
    <name type="scientific">Aspergillus heteromorphus CBS 117.55</name>
    <dbReference type="NCBI Taxonomy" id="1448321"/>
    <lineage>
        <taxon>Eukaryota</taxon>
        <taxon>Fungi</taxon>
        <taxon>Dikarya</taxon>
        <taxon>Ascomycota</taxon>
        <taxon>Pezizomycotina</taxon>
        <taxon>Eurotiomycetes</taxon>
        <taxon>Eurotiomycetidae</taxon>
        <taxon>Eurotiales</taxon>
        <taxon>Aspergillaceae</taxon>
        <taxon>Aspergillus</taxon>
        <taxon>Aspergillus subgen. Circumdati</taxon>
    </lineage>
</organism>
<dbReference type="VEuPathDB" id="FungiDB:BO70DRAFT_333991"/>
<dbReference type="AlphaFoldDB" id="A0A317WHU8"/>
<dbReference type="InterPro" id="IPR019775">
    <property type="entry name" value="WD40_repeat_CS"/>
</dbReference>
<dbReference type="SMART" id="SM00320">
    <property type="entry name" value="WD40"/>
    <property type="match status" value="5"/>
</dbReference>
<evidence type="ECO:0000256" key="2">
    <source>
        <dbReference type="ARBA" id="ARBA00022737"/>
    </source>
</evidence>
<dbReference type="InterPro" id="IPR036322">
    <property type="entry name" value="WD40_repeat_dom_sf"/>
</dbReference>
<dbReference type="Gene3D" id="2.130.10.10">
    <property type="entry name" value="YVTN repeat-like/Quinoprotein amine dehydrogenase"/>
    <property type="match status" value="1"/>
</dbReference>
<accession>A0A317WHU8</accession>
<dbReference type="OrthoDB" id="1284551at2759"/>
<keyword evidence="1 3" id="KW-0853">WD repeat</keyword>
<dbReference type="PANTHER" id="PTHR19919">
    <property type="entry name" value="WD REPEAT CONTAINING PROTEIN"/>
    <property type="match status" value="1"/>
</dbReference>
<evidence type="ECO:0000313" key="5">
    <source>
        <dbReference type="EMBL" id="PWY86026.1"/>
    </source>
</evidence>
<dbReference type="RefSeq" id="XP_025400578.1">
    <property type="nucleotide sequence ID" value="XM_025541000.1"/>
</dbReference>
<dbReference type="PROSITE" id="PS50294">
    <property type="entry name" value="WD_REPEATS_REGION"/>
    <property type="match status" value="1"/>
</dbReference>
<keyword evidence="2" id="KW-0677">Repeat</keyword>
<dbReference type="EMBL" id="MSFL01000008">
    <property type="protein sequence ID" value="PWY86026.1"/>
    <property type="molecule type" value="Genomic_DNA"/>
</dbReference>